<keyword evidence="1" id="KW-0805">Transcription regulation</keyword>
<dbReference type="InterPro" id="IPR036390">
    <property type="entry name" value="WH_DNA-bd_sf"/>
</dbReference>
<dbReference type="InterPro" id="IPR036388">
    <property type="entry name" value="WH-like_DNA-bd_sf"/>
</dbReference>
<sequence>MDEAALVKTALFGDQVSGGEPPPPRPDPYARNCPTRLLLDRIGDRWTVLVLGLVCERPRRFNSLRRDIEGLTQKMLSQTLKAMERDGLIARTVLPTAPVSVEYAVTPLGRTLCDTLEGLQRWARDHIGDVQRAQRRYDETR</sequence>
<accession>A0A366FRS1</accession>
<evidence type="ECO:0000256" key="1">
    <source>
        <dbReference type="ARBA" id="ARBA00023015"/>
    </source>
</evidence>
<comment type="caution">
    <text evidence="5">The sequence shown here is derived from an EMBL/GenBank/DDBJ whole genome shotgun (WGS) entry which is preliminary data.</text>
</comment>
<evidence type="ECO:0000313" key="5">
    <source>
        <dbReference type="EMBL" id="RBP16856.1"/>
    </source>
</evidence>
<dbReference type="RefSeq" id="WP_210208811.1">
    <property type="nucleotide sequence ID" value="NZ_QNRK01000004.1"/>
</dbReference>
<dbReference type="Gene3D" id="1.10.10.10">
    <property type="entry name" value="Winged helix-like DNA-binding domain superfamily/Winged helix DNA-binding domain"/>
    <property type="match status" value="1"/>
</dbReference>
<organism evidence="5 6">
    <name type="scientific">Roseiarcus fermentans</name>
    <dbReference type="NCBI Taxonomy" id="1473586"/>
    <lineage>
        <taxon>Bacteria</taxon>
        <taxon>Pseudomonadati</taxon>
        <taxon>Pseudomonadota</taxon>
        <taxon>Alphaproteobacteria</taxon>
        <taxon>Hyphomicrobiales</taxon>
        <taxon>Roseiarcaceae</taxon>
        <taxon>Roseiarcus</taxon>
    </lineage>
</organism>
<dbReference type="AlphaFoldDB" id="A0A366FRS1"/>
<gene>
    <name evidence="5" type="ORF">DFR50_104134</name>
</gene>
<keyword evidence="6" id="KW-1185">Reference proteome</keyword>
<dbReference type="GO" id="GO:0003677">
    <property type="term" value="F:DNA binding"/>
    <property type="evidence" value="ECO:0007669"/>
    <property type="project" value="UniProtKB-KW"/>
</dbReference>
<feature type="domain" description="HTH hxlR-type" evidence="4">
    <location>
        <begin position="33"/>
        <end position="131"/>
    </location>
</feature>
<name>A0A366FRS1_9HYPH</name>
<dbReference type="Pfam" id="PF01638">
    <property type="entry name" value="HxlR"/>
    <property type="match status" value="1"/>
</dbReference>
<keyword evidence="2" id="KW-0238">DNA-binding</keyword>
<dbReference type="PROSITE" id="PS51118">
    <property type="entry name" value="HTH_HXLR"/>
    <property type="match status" value="1"/>
</dbReference>
<dbReference type="PANTHER" id="PTHR33204:SF37">
    <property type="entry name" value="HTH-TYPE TRANSCRIPTIONAL REGULATOR YODB"/>
    <property type="match status" value="1"/>
</dbReference>
<dbReference type="InterPro" id="IPR002577">
    <property type="entry name" value="HTH_HxlR"/>
</dbReference>
<dbReference type="SUPFAM" id="SSF46785">
    <property type="entry name" value="Winged helix' DNA-binding domain"/>
    <property type="match status" value="1"/>
</dbReference>
<evidence type="ECO:0000256" key="3">
    <source>
        <dbReference type="ARBA" id="ARBA00023163"/>
    </source>
</evidence>
<keyword evidence="3" id="KW-0804">Transcription</keyword>
<evidence type="ECO:0000313" key="6">
    <source>
        <dbReference type="Proteomes" id="UP000253529"/>
    </source>
</evidence>
<protein>
    <submittedName>
        <fullName evidence="5">HxlR family transcriptional regulator</fullName>
    </submittedName>
</protein>
<dbReference type="Proteomes" id="UP000253529">
    <property type="component" value="Unassembled WGS sequence"/>
</dbReference>
<evidence type="ECO:0000259" key="4">
    <source>
        <dbReference type="PROSITE" id="PS51118"/>
    </source>
</evidence>
<proteinExistence type="predicted"/>
<dbReference type="EMBL" id="QNRK01000004">
    <property type="protein sequence ID" value="RBP16856.1"/>
    <property type="molecule type" value="Genomic_DNA"/>
</dbReference>
<reference evidence="5 6" key="1">
    <citation type="submission" date="2018-06" db="EMBL/GenBank/DDBJ databases">
        <title>Genomic Encyclopedia of Type Strains, Phase IV (KMG-IV): sequencing the most valuable type-strain genomes for metagenomic binning, comparative biology and taxonomic classification.</title>
        <authorList>
            <person name="Goeker M."/>
        </authorList>
    </citation>
    <scope>NUCLEOTIDE SEQUENCE [LARGE SCALE GENOMIC DNA]</scope>
    <source>
        <strain evidence="5 6">DSM 24875</strain>
    </source>
</reference>
<dbReference type="PANTHER" id="PTHR33204">
    <property type="entry name" value="TRANSCRIPTIONAL REGULATOR, MARR FAMILY"/>
    <property type="match status" value="1"/>
</dbReference>
<evidence type="ECO:0000256" key="2">
    <source>
        <dbReference type="ARBA" id="ARBA00023125"/>
    </source>
</evidence>